<keyword evidence="7" id="KW-1185">Reference proteome</keyword>
<keyword evidence="2 3" id="KW-0326">Glycosidase</keyword>
<feature type="domain" description="CBM10" evidence="5">
    <location>
        <begin position="386"/>
        <end position="419"/>
    </location>
</feature>
<feature type="domain" description="CBM10" evidence="5">
    <location>
        <begin position="430"/>
        <end position="459"/>
    </location>
</feature>
<dbReference type="InterPro" id="IPR036601">
    <property type="entry name" value="CBM10_sf"/>
</dbReference>
<dbReference type="Pfam" id="PF00150">
    <property type="entry name" value="Cellulase"/>
    <property type="match status" value="1"/>
</dbReference>
<keyword evidence="4" id="KW-0732">Signal</keyword>
<comment type="similarity">
    <text evidence="3">Belongs to the glycosyl hydrolase 5 (cellulase A) family.</text>
</comment>
<feature type="domain" description="CBM10" evidence="5">
    <location>
        <begin position="342"/>
        <end position="375"/>
    </location>
</feature>
<protein>
    <submittedName>
        <fullName evidence="6">Cellulase family glycosylhydrolase</fullName>
    </submittedName>
</protein>
<dbReference type="InterPro" id="IPR017853">
    <property type="entry name" value="GH"/>
</dbReference>
<evidence type="ECO:0000256" key="1">
    <source>
        <dbReference type="ARBA" id="ARBA00022801"/>
    </source>
</evidence>
<dbReference type="InterPro" id="IPR009031">
    <property type="entry name" value="CBM10"/>
</dbReference>
<name>A0ABV7HUL0_9GAMM</name>
<dbReference type="InterPro" id="IPR002883">
    <property type="entry name" value="CBM10/Dockerin_dom"/>
</dbReference>
<comment type="caution">
    <text evidence="6">The sequence shown here is derived from an EMBL/GenBank/DDBJ whole genome shotgun (WGS) entry which is preliminary data.</text>
</comment>
<dbReference type="SMART" id="SM01064">
    <property type="entry name" value="CBM_10"/>
    <property type="match status" value="3"/>
</dbReference>
<dbReference type="Gene3D" id="3.20.20.80">
    <property type="entry name" value="Glycosidases"/>
    <property type="match status" value="1"/>
</dbReference>
<dbReference type="SUPFAM" id="SSF51445">
    <property type="entry name" value="(Trans)glycosidases"/>
    <property type="match status" value="1"/>
</dbReference>
<evidence type="ECO:0000313" key="7">
    <source>
        <dbReference type="Proteomes" id="UP001595548"/>
    </source>
</evidence>
<dbReference type="PROSITE" id="PS51763">
    <property type="entry name" value="CBM10"/>
    <property type="match status" value="3"/>
</dbReference>
<sequence>MLKFHRYLKRIMAAMAAAALCSSAYAGFYTDGATLKDGNGNPFVMRGVNVPHAWFSSQTSQSLADISATGANSVRVVLSSGSRWSRTSASDVQAIIDTCKANNLIAVLEVHDTTGYGEQAGAQTLSGAVDYWLDIASVLQGEEDYVIINIGNEPFGNGASASEWINGHANAINRLRSAGLTHTLMVDAPNWGQDWQGLMRANAPAVLSADVDNNVVFSVHMYQVYDTANKVQSYINGFVSDGLPLVVGEFAADHFTEDVAEGAILQTAQNAGVGYLGWSWSGNSSDLTSLDIVENFNPSNLTSWGQTLINGANGIAATSATASVYSGGNSNNGGNNNGGNASCGTQDGNPICCDVNSDPDGDGWGWENNQSCVVTNSSNNSNNNPACGTQDGTPICCDANSDPDGDGWGWENEQSCVAVSTGDNSSSGGSCDWHGSIYPVCQNTSSGWGWESDQSCISQMTCDSQ</sequence>
<dbReference type="EMBL" id="JBHRTL010000006">
    <property type="protein sequence ID" value="MFC3155052.1"/>
    <property type="molecule type" value="Genomic_DNA"/>
</dbReference>
<proteinExistence type="inferred from homology"/>
<accession>A0ABV7HUL0</accession>
<dbReference type="Pfam" id="PF02013">
    <property type="entry name" value="CBM_10"/>
    <property type="match status" value="3"/>
</dbReference>
<evidence type="ECO:0000259" key="5">
    <source>
        <dbReference type="PROSITE" id="PS51763"/>
    </source>
</evidence>
<dbReference type="PANTHER" id="PTHR34142:SF1">
    <property type="entry name" value="GLYCOSIDE HYDROLASE FAMILY 5 DOMAIN-CONTAINING PROTEIN"/>
    <property type="match status" value="1"/>
</dbReference>
<dbReference type="SUPFAM" id="SSF57615">
    <property type="entry name" value="Type X cellulose binding domain, CBDX"/>
    <property type="match status" value="1"/>
</dbReference>
<evidence type="ECO:0000256" key="4">
    <source>
        <dbReference type="SAM" id="SignalP"/>
    </source>
</evidence>
<reference evidence="7" key="1">
    <citation type="journal article" date="2019" name="Int. J. Syst. Evol. Microbiol.">
        <title>The Global Catalogue of Microorganisms (GCM) 10K type strain sequencing project: providing services to taxonomists for standard genome sequencing and annotation.</title>
        <authorList>
            <consortium name="The Broad Institute Genomics Platform"/>
            <consortium name="The Broad Institute Genome Sequencing Center for Infectious Disease"/>
            <person name="Wu L."/>
            <person name="Ma J."/>
        </authorList>
    </citation>
    <scope>NUCLEOTIDE SEQUENCE [LARGE SCALE GENOMIC DNA]</scope>
    <source>
        <strain evidence="7">KCTC 52141</strain>
    </source>
</reference>
<feature type="signal peptide" evidence="4">
    <location>
        <begin position="1"/>
        <end position="26"/>
    </location>
</feature>
<gene>
    <name evidence="6" type="ORF">ACFOEB_07555</name>
</gene>
<dbReference type="PROSITE" id="PS00659">
    <property type="entry name" value="GLYCOSYL_HYDROL_F5"/>
    <property type="match status" value="1"/>
</dbReference>
<evidence type="ECO:0000256" key="2">
    <source>
        <dbReference type="ARBA" id="ARBA00023295"/>
    </source>
</evidence>
<dbReference type="RefSeq" id="WP_382415584.1">
    <property type="nucleotide sequence ID" value="NZ_AP031500.1"/>
</dbReference>
<keyword evidence="1 3" id="KW-0378">Hydrolase</keyword>
<evidence type="ECO:0000256" key="3">
    <source>
        <dbReference type="RuleBase" id="RU361153"/>
    </source>
</evidence>
<dbReference type="Gene3D" id="2.30.32.30">
    <property type="entry name" value="CBM10"/>
    <property type="match status" value="3"/>
</dbReference>
<dbReference type="PANTHER" id="PTHR34142">
    <property type="entry name" value="ENDO-BETA-1,4-GLUCANASE A"/>
    <property type="match status" value="1"/>
</dbReference>
<organism evidence="6 7">
    <name type="scientific">Gilvimarinus japonicus</name>
    <dbReference type="NCBI Taxonomy" id="1796469"/>
    <lineage>
        <taxon>Bacteria</taxon>
        <taxon>Pseudomonadati</taxon>
        <taxon>Pseudomonadota</taxon>
        <taxon>Gammaproteobacteria</taxon>
        <taxon>Cellvibrionales</taxon>
        <taxon>Cellvibrionaceae</taxon>
        <taxon>Gilvimarinus</taxon>
    </lineage>
</organism>
<feature type="chain" id="PRO_5047145398" evidence="4">
    <location>
        <begin position="27"/>
        <end position="465"/>
    </location>
</feature>
<dbReference type="InterPro" id="IPR018087">
    <property type="entry name" value="Glyco_hydro_5_CS"/>
</dbReference>
<dbReference type="Proteomes" id="UP001595548">
    <property type="component" value="Unassembled WGS sequence"/>
</dbReference>
<evidence type="ECO:0000313" key="6">
    <source>
        <dbReference type="EMBL" id="MFC3155052.1"/>
    </source>
</evidence>
<dbReference type="InterPro" id="IPR001547">
    <property type="entry name" value="Glyco_hydro_5"/>
</dbReference>